<comment type="caution">
    <text evidence="1">The sequence shown here is derived from an EMBL/GenBank/DDBJ whole genome shotgun (WGS) entry which is preliminary data.</text>
</comment>
<name>X0WRW7_9ZZZZ</name>
<accession>X0WRW7</accession>
<protein>
    <submittedName>
        <fullName evidence="1">Uncharacterized protein</fullName>
    </submittedName>
</protein>
<sequence length="60" mass="6517">MPESVGLSVLSNQRFRGIGIDPPRPVWDVVGVADQTNVLADAGRLPLRFGRALESMRELG</sequence>
<dbReference type="EMBL" id="BARS01030978">
    <property type="protein sequence ID" value="GAG27283.1"/>
    <property type="molecule type" value="Genomic_DNA"/>
</dbReference>
<gene>
    <name evidence="1" type="ORF">S01H1_48251</name>
</gene>
<organism evidence="1">
    <name type="scientific">marine sediment metagenome</name>
    <dbReference type="NCBI Taxonomy" id="412755"/>
    <lineage>
        <taxon>unclassified sequences</taxon>
        <taxon>metagenomes</taxon>
        <taxon>ecological metagenomes</taxon>
    </lineage>
</organism>
<proteinExistence type="predicted"/>
<dbReference type="AlphaFoldDB" id="X0WRW7"/>
<evidence type="ECO:0000313" key="1">
    <source>
        <dbReference type="EMBL" id="GAG27283.1"/>
    </source>
</evidence>
<reference evidence="1" key="1">
    <citation type="journal article" date="2014" name="Front. Microbiol.">
        <title>High frequency of phylogenetically diverse reductive dehalogenase-homologous genes in deep subseafloor sedimentary metagenomes.</title>
        <authorList>
            <person name="Kawai M."/>
            <person name="Futagami T."/>
            <person name="Toyoda A."/>
            <person name="Takaki Y."/>
            <person name="Nishi S."/>
            <person name="Hori S."/>
            <person name="Arai W."/>
            <person name="Tsubouchi T."/>
            <person name="Morono Y."/>
            <person name="Uchiyama I."/>
            <person name="Ito T."/>
            <person name="Fujiyama A."/>
            <person name="Inagaki F."/>
            <person name="Takami H."/>
        </authorList>
    </citation>
    <scope>NUCLEOTIDE SEQUENCE</scope>
    <source>
        <strain evidence="1">Expedition CK06-06</strain>
    </source>
</reference>